<dbReference type="RefSeq" id="WP_103719464.1">
    <property type="nucleotide sequence ID" value="NZ_PQFZ01000010.1"/>
</dbReference>
<dbReference type="SUPFAM" id="SSF50494">
    <property type="entry name" value="Trypsin-like serine proteases"/>
    <property type="match status" value="1"/>
</dbReference>
<dbReference type="EMBL" id="PQFZ01000010">
    <property type="protein sequence ID" value="POR50091.1"/>
    <property type="molecule type" value="Genomic_DNA"/>
</dbReference>
<evidence type="ECO:0000313" key="2">
    <source>
        <dbReference type="EMBL" id="POR50091.1"/>
    </source>
</evidence>
<sequence length="479" mass="48665">MANAIRTRFGRAVGLRLALAAPAFAFLPSMVLAQAPAPASNPQLAAAQASFEALPEAERKAIQTDLIWAGLFNAAASGSYGPLTFRAINALKAGRGEPNGVLSPAERVALAQAARGAREAAGFRLIDDARTGMRIGIPEKVLPKREATPTGGSRWQSADGKITLDATTSPPGETLDSVFEKATLVNPNNPGRKITYKLLRPDFFVVTGETATGKFYRRLASGPQGLRGFSIGYDKALSASVDKLVIAIAASFEPFPTGPAPASPASAIASVAGSSLSAVRPAAPPTERYGVGLLVSDKVVATAASAIEGCRSLRVGGRPARLRGKDDASGLALLDLDGGPALTALGARPEALGERENLVLVAFGDDAGKRAALALPGQAVRVGATAAVFAPLQPGQAGSPAFDRQGRLAGLVTANPSDKILIAGVAPQRAYAVADAATLQAVIAKAGLSLPAAAAGGELSTGRIVEKVGKAVLPVVCGL</sequence>
<reference evidence="2 3" key="1">
    <citation type="submission" date="2018-01" db="EMBL/GenBank/DDBJ databases">
        <title>Genomic Encyclopedia of Type Strains, Phase III (KMG-III): the genomes of soil and plant-associated and newly described type strains.</title>
        <authorList>
            <person name="Whitman W."/>
        </authorList>
    </citation>
    <scope>NUCLEOTIDE SEQUENCE [LARGE SCALE GENOMIC DNA]</scope>
    <source>
        <strain evidence="2 3">1131</strain>
    </source>
</reference>
<dbReference type="Gene3D" id="2.40.10.120">
    <property type="match status" value="1"/>
</dbReference>
<protein>
    <recommendedName>
        <fullName evidence="4">Trypsin-like peptidase</fullName>
    </recommendedName>
</protein>
<feature type="chain" id="PRO_5015707827" description="Trypsin-like peptidase" evidence="1">
    <location>
        <begin position="26"/>
        <end position="479"/>
    </location>
</feature>
<evidence type="ECO:0000313" key="3">
    <source>
        <dbReference type="Proteomes" id="UP000236919"/>
    </source>
</evidence>
<feature type="signal peptide" evidence="1">
    <location>
        <begin position="1"/>
        <end position="25"/>
    </location>
</feature>
<dbReference type="AlphaFoldDB" id="A0A2S4M5W2"/>
<evidence type="ECO:0000256" key="1">
    <source>
        <dbReference type="SAM" id="SignalP"/>
    </source>
</evidence>
<dbReference type="OrthoDB" id="6810892at2"/>
<evidence type="ECO:0008006" key="4">
    <source>
        <dbReference type="Google" id="ProtNLM"/>
    </source>
</evidence>
<name>A0A2S4M5W2_9HYPH</name>
<gene>
    <name evidence="2" type="ORF">CYD53_110210</name>
</gene>
<keyword evidence="1" id="KW-0732">Signal</keyword>
<comment type="caution">
    <text evidence="2">The sequence shown here is derived from an EMBL/GenBank/DDBJ whole genome shotgun (WGS) entry which is preliminary data.</text>
</comment>
<organism evidence="2 3">
    <name type="scientific">Bosea psychrotolerans</name>
    <dbReference type="NCBI Taxonomy" id="1871628"/>
    <lineage>
        <taxon>Bacteria</taxon>
        <taxon>Pseudomonadati</taxon>
        <taxon>Pseudomonadota</taxon>
        <taxon>Alphaproteobacteria</taxon>
        <taxon>Hyphomicrobiales</taxon>
        <taxon>Boseaceae</taxon>
        <taxon>Bosea</taxon>
    </lineage>
</organism>
<dbReference type="Proteomes" id="UP000236919">
    <property type="component" value="Unassembled WGS sequence"/>
</dbReference>
<keyword evidence="3" id="KW-1185">Reference proteome</keyword>
<accession>A0A2S4M5W2</accession>
<proteinExistence type="predicted"/>
<dbReference type="InterPro" id="IPR009003">
    <property type="entry name" value="Peptidase_S1_PA"/>
</dbReference>